<evidence type="ECO:0000256" key="2">
    <source>
        <dbReference type="ARBA" id="ARBA00007870"/>
    </source>
</evidence>
<dbReference type="Gene3D" id="1.10.1040.10">
    <property type="entry name" value="N-(1-d-carboxylethyl)-l-norvaline Dehydrogenase, domain 2"/>
    <property type="match status" value="1"/>
</dbReference>
<dbReference type="InterPro" id="IPR013752">
    <property type="entry name" value="KPA_reductase"/>
</dbReference>
<dbReference type="InterPro" id="IPR036291">
    <property type="entry name" value="NAD(P)-bd_dom_sf"/>
</dbReference>
<reference evidence="12 13" key="1">
    <citation type="submission" date="2017-01" db="EMBL/GenBank/DDBJ databases">
        <title>First insights into the biology of 'candidatus Vampirococcus archaeovorus'.</title>
        <authorList>
            <person name="Kizina J."/>
            <person name="Jordan S."/>
            <person name="Stueber K."/>
            <person name="Reinhardt R."/>
            <person name="Harder J."/>
        </authorList>
    </citation>
    <scope>NUCLEOTIDE SEQUENCE [LARGE SCALE GENOMIC DNA]</scope>
    <source>
        <strain evidence="12 13">LiM</strain>
    </source>
</reference>
<dbReference type="KEGG" id="vai:BU251_07895"/>
<evidence type="ECO:0000313" key="12">
    <source>
        <dbReference type="EMBL" id="QAT17644.1"/>
    </source>
</evidence>
<dbReference type="Proteomes" id="UP000287243">
    <property type="component" value="Chromosome"/>
</dbReference>
<evidence type="ECO:0000256" key="8">
    <source>
        <dbReference type="ARBA" id="ARBA00048793"/>
    </source>
</evidence>
<comment type="function">
    <text evidence="9">Catalyzes the NADPH-dependent reduction of ketopantoate into pantoic acid.</text>
</comment>
<evidence type="ECO:0000313" key="13">
    <source>
        <dbReference type="Proteomes" id="UP000287243"/>
    </source>
</evidence>
<protein>
    <recommendedName>
        <fullName evidence="4 9">2-dehydropantoate 2-reductase</fullName>
        <ecNumber evidence="3 9">1.1.1.169</ecNumber>
    </recommendedName>
    <alternativeName>
        <fullName evidence="7 9">Ketopantoate reductase</fullName>
    </alternativeName>
</protein>
<dbReference type="GO" id="GO:0008677">
    <property type="term" value="F:2-dehydropantoate 2-reductase activity"/>
    <property type="evidence" value="ECO:0007669"/>
    <property type="project" value="UniProtKB-EC"/>
</dbReference>
<evidence type="ECO:0000256" key="5">
    <source>
        <dbReference type="ARBA" id="ARBA00022857"/>
    </source>
</evidence>
<accession>A0A410P6R8</accession>
<organism evidence="12 13">
    <name type="scientific">Velamenicoccus archaeovorus</name>
    <dbReference type="NCBI Taxonomy" id="1930593"/>
    <lineage>
        <taxon>Bacteria</taxon>
        <taxon>Pseudomonadati</taxon>
        <taxon>Candidatus Omnitrophota</taxon>
        <taxon>Candidatus Velamenicoccus</taxon>
    </lineage>
</organism>
<keyword evidence="6 9" id="KW-0560">Oxidoreductase</keyword>
<comment type="pathway">
    <text evidence="1 9">Cofactor biosynthesis; (R)-pantothenate biosynthesis; (R)-pantoate from 3-methyl-2-oxobutanoate: step 2/2.</text>
</comment>
<feature type="domain" description="Ketopantoate reductase N-terminal" evidence="10">
    <location>
        <begin position="3"/>
        <end position="145"/>
    </location>
</feature>
<evidence type="ECO:0000256" key="3">
    <source>
        <dbReference type="ARBA" id="ARBA00013014"/>
    </source>
</evidence>
<keyword evidence="5 9" id="KW-0521">NADP</keyword>
<proteinExistence type="inferred from homology"/>
<dbReference type="Pfam" id="PF02558">
    <property type="entry name" value="ApbA"/>
    <property type="match status" value="1"/>
</dbReference>
<dbReference type="EC" id="1.1.1.169" evidence="3 9"/>
<evidence type="ECO:0000256" key="4">
    <source>
        <dbReference type="ARBA" id="ARBA00019465"/>
    </source>
</evidence>
<dbReference type="SUPFAM" id="SSF51735">
    <property type="entry name" value="NAD(P)-binding Rossmann-fold domains"/>
    <property type="match status" value="1"/>
</dbReference>
<dbReference type="InterPro" id="IPR013332">
    <property type="entry name" value="KPR_N"/>
</dbReference>
<gene>
    <name evidence="12" type="ORF">BU251_07895</name>
</gene>
<dbReference type="InterPro" id="IPR008927">
    <property type="entry name" value="6-PGluconate_DH-like_C_sf"/>
</dbReference>
<evidence type="ECO:0000256" key="1">
    <source>
        <dbReference type="ARBA" id="ARBA00004994"/>
    </source>
</evidence>
<dbReference type="EMBL" id="CP019384">
    <property type="protein sequence ID" value="QAT17644.1"/>
    <property type="molecule type" value="Genomic_DNA"/>
</dbReference>
<dbReference type="PROSITE" id="PS51257">
    <property type="entry name" value="PROKAR_LIPOPROTEIN"/>
    <property type="match status" value="1"/>
</dbReference>
<dbReference type="PANTHER" id="PTHR43765">
    <property type="entry name" value="2-DEHYDROPANTOATE 2-REDUCTASE-RELATED"/>
    <property type="match status" value="1"/>
</dbReference>
<comment type="catalytic activity">
    <reaction evidence="8 9">
        <text>(R)-pantoate + NADP(+) = 2-dehydropantoate + NADPH + H(+)</text>
        <dbReference type="Rhea" id="RHEA:16233"/>
        <dbReference type="ChEBI" id="CHEBI:11561"/>
        <dbReference type="ChEBI" id="CHEBI:15378"/>
        <dbReference type="ChEBI" id="CHEBI:15980"/>
        <dbReference type="ChEBI" id="CHEBI:57783"/>
        <dbReference type="ChEBI" id="CHEBI:58349"/>
        <dbReference type="EC" id="1.1.1.169"/>
    </reaction>
</comment>
<evidence type="ECO:0000259" key="11">
    <source>
        <dbReference type="Pfam" id="PF08546"/>
    </source>
</evidence>
<dbReference type="UniPathway" id="UPA00028">
    <property type="reaction ID" value="UER00004"/>
</dbReference>
<dbReference type="PANTHER" id="PTHR43765:SF2">
    <property type="entry name" value="2-DEHYDROPANTOATE 2-REDUCTASE"/>
    <property type="match status" value="1"/>
</dbReference>
<dbReference type="SUPFAM" id="SSF48179">
    <property type="entry name" value="6-phosphogluconate dehydrogenase C-terminal domain-like"/>
    <property type="match status" value="1"/>
</dbReference>
<dbReference type="Pfam" id="PF08546">
    <property type="entry name" value="ApbA_C"/>
    <property type="match status" value="1"/>
</dbReference>
<comment type="similarity">
    <text evidence="2 9">Belongs to the ketopantoate reductase family.</text>
</comment>
<sequence length="331" mass="36436">MKVAVIGLGAIGGLVACCLKSRGIPVVAVGRPEQKEAVEREGFVIDGVRGRSVVYLDVRPRLEERVDLAIVTVKTQDIRDAVDKSRVFLAQADILSAQNGVRADKLLGVMLGEERIISSIVMFGATYVPYNKVVHNFEGKWLIGRPGGTNDAKVKAVVDFLTPAFAAEEVENIQAMKWTKIFLNSGNALPAILGKSIQETYANMEMCKLALRLQREGFDLLEKLGIAPASMPEFDVEKLKGLTRMPPDQAAPVYSQIMVNLSREPLYGSILQSIRRGRPSEIDYINGEFANQAKLHNVDAVLNSRIVEMVHQVEKSGKYMTEEQILAALEV</sequence>
<feature type="domain" description="Ketopantoate reductase C-terminal" evidence="11">
    <location>
        <begin position="172"/>
        <end position="314"/>
    </location>
</feature>
<dbReference type="GO" id="GO:0015940">
    <property type="term" value="P:pantothenate biosynthetic process"/>
    <property type="evidence" value="ECO:0007669"/>
    <property type="project" value="UniProtKB-UniPathway"/>
</dbReference>
<dbReference type="InterPro" id="IPR013328">
    <property type="entry name" value="6PGD_dom2"/>
</dbReference>
<keyword evidence="9" id="KW-0566">Pantothenate biosynthesis</keyword>
<evidence type="ECO:0000259" key="10">
    <source>
        <dbReference type="Pfam" id="PF02558"/>
    </source>
</evidence>
<dbReference type="AlphaFoldDB" id="A0A410P6R8"/>
<keyword evidence="13" id="KW-1185">Reference proteome</keyword>
<dbReference type="GO" id="GO:0005737">
    <property type="term" value="C:cytoplasm"/>
    <property type="evidence" value="ECO:0007669"/>
    <property type="project" value="TreeGrafter"/>
</dbReference>
<evidence type="ECO:0000256" key="6">
    <source>
        <dbReference type="ARBA" id="ARBA00023002"/>
    </source>
</evidence>
<dbReference type="Gene3D" id="3.40.50.720">
    <property type="entry name" value="NAD(P)-binding Rossmann-like Domain"/>
    <property type="match status" value="1"/>
</dbReference>
<evidence type="ECO:0000256" key="7">
    <source>
        <dbReference type="ARBA" id="ARBA00032024"/>
    </source>
</evidence>
<dbReference type="NCBIfam" id="TIGR00745">
    <property type="entry name" value="apbA_panE"/>
    <property type="match status" value="1"/>
</dbReference>
<dbReference type="GO" id="GO:0050661">
    <property type="term" value="F:NADP binding"/>
    <property type="evidence" value="ECO:0007669"/>
    <property type="project" value="TreeGrafter"/>
</dbReference>
<dbReference type="OrthoDB" id="5333395at2"/>
<name>A0A410P6R8_VELA1</name>
<evidence type="ECO:0000256" key="9">
    <source>
        <dbReference type="RuleBase" id="RU362068"/>
    </source>
</evidence>
<dbReference type="RefSeq" id="WP_128700589.1">
    <property type="nucleotide sequence ID" value="NZ_CP019384.1"/>
</dbReference>
<dbReference type="InterPro" id="IPR050838">
    <property type="entry name" value="Ketopantoate_reductase"/>
</dbReference>
<dbReference type="InterPro" id="IPR003710">
    <property type="entry name" value="ApbA"/>
</dbReference>